<keyword evidence="5 6" id="KW-0408">Iron</keyword>
<evidence type="ECO:0000313" key="9">
    <source>
        <dbReference type="Proteomes" id="UP000291301"/>
    </source>
</evidence>
<dbReference type="RefSeq" id="WP_131571827.1">
    <property type="nucleotide sequence ID" value="NZ_JAINFK010000010.1"/>
</dbReference>
<protein>
    <submittedName>
        <fullName evidence="8">Cytochrome c family protein</fullName>
    </submittedName>
</protein>
<keyword evidence="4" id="KW-0249">Electron transport</keyword>
<name>A0A4R0P6B9_9HYPH</name>
<dbReference type="PANTHER" id="PTHR11961">
    <property type="entry name" value="CYTOCHROME C"/>
    <property type="match status" value="1"/>
</dbReference>
<evidence type="ECO:0000256" key="6">
    <source>
        <dbReference type="PROSITE-ProRule" id="PRU00433"/>
    </source>
</evidence>
<dbReference type="Proteomes" id="UP000291301">
    <property type="component" value="Unassembled WGS sequence"/>
</dbReference>
<keyword evidence="3 6" id="KW-0479">Metal-binding</keyword>
<dbReference type="Pfam" id="PF00034">
    <property type="entry name" value="Cytochrom_C"/>
    <property type="match status" value="1"/>
</dbReference>
<dbReference type="PROSITE" id="PS51007">
    <property type="entry name" value="CYTC"/>
    <property type="match status" value="1"/>
</dbReference>
<sequence length="119" mass="12578">MSMVATVAGAQEISGDPAAGEKVFNKCKACHVADEAKNKVGPHLVGVIGRTAGTVEDFRYSSAMVEAGEGGLVWDVPSLSEYLAKPRDKVKGTKMAFAGLKKEDEIADVIAYLNEHPAE</sequence>
<dbReference type="EMBL" id="SJST01000011">
    <property type="protein sequence ID" value="TCD10994.1"/>
    <property type="molecule type" value="Genomic_DNA"/>
</dbReference>
<dbReference type="OrthoDB" id="9805828at2"/>
<gene>
    <name evidence="8" type="ORF">E0D97_17735</name>
</gene>
<keyword evidence="2 6" id="KW-0349">Heme</keyword>
<evidence type="ECO:0000313" key="8">
    <source>
        <dbReference type="EMBL" id="TCD10994.1"/>
    </source>
</evidence>
<comment type="caution">
    <text evidence="8">The sequence shown here is derived from an EMBL/GenBank/DDBJ whole genome shotgun (WGS) entry which is preliminary data.</text>
</comment>
<proteinExistence type="predicted"/>
<organism evidence="8 9">
    <name type="scientific">Oricola cellulosilytica</name>
    <dbReference type="NCBI Taxonomy" id="1429082"/>
    <lineage>
        <taxon>Bacteria</taxon>
        <taxon>Pseudomonadati</taxon>
        <taxon>Pseudomonadota</taxon>
        <taxon>Alphaproteobacteria</taxon>
        <taxon>Hyphomicrobiales</taxon>
        <taxon>Ahrensiaceae</taxon>
        <taxon>Oricola</taxon>
    </lineage>
</organism>
<keyword evidence="1" id="KW-0813">Transport</keyword>
<dbReference type="GO" id="GO:0020037">
    <property type="term" value="F:heme binding"/>
    <property type="evidence" value="ECO:0007669"/>
    <property type="project" value="InterPro"/>
</dbReference>
<evidence type="ECO:0000256" key="2">
    <source>
        <dbReference type="ARBA" id="ARBA00022617"/>
    </source>
</evidence>
<dbReference type="PRINTS" id="PR00604">
    <property type="entry name" value="CYTCHRMECIAB"/>
</dbReference>
<feature type="domain" description="Cytochrome c" evidence="7">
    <location>
        <begin position="15"/>
        <end position="117"/>
    </location>
</feature>
<evidence type="ECO:0000256" key="3">
    <source>
        <dbReference type="ARBA" id="ARBA00022723"/>
    </source>
</evidence>
<dbReference type="InterPro" id="IPR002327">
    <property type="entry name" value="Cyt_c_1A/1B"/>
</dbReference>
<dbReference type="InterPro" id="IPR009056">
    <property type="entry name" value="Cyt_c-like_dom"/>
</dbReference>
<dbReference type="GO" id="GO:0009055">
    <property type="term" value="F:electron transfer activity"/>
    <property type="evidence" value="ECO:0007669"/>
    <property type="project" value="InterPro"/>
</dbReference>
<accession>A0A4R0P6B9</accession>
<reference evidence="8 9" key="1">
    <citation type="journal article" date="2015" name="Antonie Van Leeuwenhoek">
        <title>Oricola cellulosilytica gen. nov., sp. nov., a cellulose-degrading bacterium of the family Phyllobacteriaceae isolated from surface seashore water, and emended descriptions of Mesorhizobium loti and Phyllobacterium myrsinacearum.</title>
        <authorList>
            <person name="Hameed A."/>
            <person name="Shahina M."/>
            <person name="Lai W.A."/>
            <person name="Lin S.Y."/>
            <person name="Young L.S."/>
            <person name="Liu Y.C."/>
            <person name="Hsu Y.H."/>
            <person name="Young C.C."/>
        </authorList>
    </citation>
    <scope>NUCLEOTIDE SEQUENCE [LARGE SCALE GENOMIC DNA]</scope>
    <source>
        <strain evidence="8 9">KCTC 52183</strain>
    </source>
</reference>
<evidence type="ECO:0000256" key="1">
    <source>
        <dbReference type="ARBA" id="ARBA00022448"/>
    </source>
</evidence>
<dbReference type="SUPFAM" id="SSF46626">
    <property type="entry name" value="Cytochrome c"/>
    <property type="match status" value="1"/>
</dbReference>
<keyword evidence="9" id="KW-1185">Reference proteome</keyword>
<evidence type="ECO:0000256" key="5">
    <source>
        <dbReference type="ARBA" id="ARBA00023004"/>
    </source>
</evidence>
<evidence type="ECO:0000259" key="7">
    <source>
        <dbReference type="PROSITE" id="PS51007"/>
    </source>
</evidence>
<dbReference type="GO" id="GO:0046872">
    <property type="term" value="F:metal ion binding"/>
    <property type="evidence" value="ECO:0007669"/>
    <property type="project" value="UniProtKB-KW"/>
</dbReference>
<dbReference type="AlphaFoldDB" id="A0A4R0P6B9"/>
<evidence type="ECO:0000256" key="4">
    <source>
        <dbReference type="ARBA" id="ARBA00022982"/>
    </source>
</evidence>
<dbReference type="InterPro" id="IPR036909">
    <property type="entry name" value="Cyt_c-like_dom_sf"/>
</dbReference>
<dbReference type="Gene3D" id="1.10.760.10">
    <property type="entry name" value="Cytochrome c-like domain"/>
    <property type="match status" value="1"/>
</dbReference>